<sequence length="254" mass="27203">MSRLDPASAGEVPGDVQVAFSGRLADAQVLGEGLVRVGVRLLDLVLRADDAGHEQEVRELQGGGGGQLALERLPVHVGHVQAVEARVPQQLGVVLPQQAVDVRQRRRVRARVHEEDQVAGRRADLRQLEVDHLEAVGAAVFVVREHHVVDPEVGVHHAGERLADDGCRRVPGAHGGAPQPRRVHHVHDLRDLGQDQVDAGVAEVLGRDGVLVGAVVHEEGAGVLEGGRAEHGGAQPTQRQPQRVEARQLADLWG</sequence>
<evidence type="ECO:0000313" key="2">
    <source>
        <dbReference type="EMBL" id="KAJ1520678.1"/>
    </source>
</evidence>
<organism evidence="2 3">
    <name type="scientific">Megalurothrips usitatus</name>
    <name type="common">bean blossom thrips</name>
    <dbReference type="NCBI Taxonomy" id="439358"/>
    <lineage>
        <taxon>Eukaryota</taxon>
        <taxon>Metazoa</taxon>
        <taxon>Ecdysozoa</taxon>
        <taxon>Arthropoda</taxon>
        <taxon>Hexapoda</taxon>
        <taxon>Insecta</taxon>
        <taxon>Pterygota</taxon>
        <taxon>Neoptera</taxon>
        <taxon>Paraneoptera</taxon>
        <taxon>Thysanoptera</taxon>
        <taxon>Terebrantia</taxon>
        <taxon>Thripoidea</taxon>
        <taxon>Thripidae</taxon>
        <taxon>Megalurothrips</taxon>
    </lineage>
</organism>
<evidence type="ECO:0000313" key="3">
    <source>
        <dbReference type="Proteomes" id="UP001075354"/>
    </source>
</evidence>
<name>A0AAV7X446_9NEOP</name>
<reference evidence="2" key="1">
    <citation type="submission" date="2022-12" db="EMBL/GenBank/DDBJ databases">
        <title>Chromosome-level genome assembly of the bean flower thrips Megalurothrips usitatus.</title>
        <authorList>
            <person name="Ma L."/>
            <person name="Liu Q."/>
            <person name="Li H."/>
            <person name="Cai W."/>
        </authorList>
    </citation>
    <scope>NUCLEOTIDE SEQUENCE</scope>
    <source>
        <strain evidence="2">Cailab_2022a</strain>
    </source>
</reference>
<comment type="caution">
    <text evidence="2">The sequence shown here is derived from an EMBL/GenBank/DDBJ whole genome shotgun (WGS) entry which is preliminary data.</text>
</comment>
<protein>
    <submittedName>
        <fullName evidence="2">Uncharacterized protein</fullName>
    </submittedName>
</protein>
<gene>
    <name evidence="2" type="ORF">ONE63_003782</name>
</gene>
<proteinExistence type="predicted"/>
<dbReference type="Proteomes" id="UP001075354">
    <property type="component" value="Chromosome 14"/>
</dbReference>
<keyword evidence="3" id="KW-1185">Reference proteome</keyword>
<evidence type="ECO:0000256" key="1">
    <source>
        <dbReference type="SAM" id="MobiDB-lite"/>
    </source>
</evidence>
<feature type="region of interest" description="Disordered" evidence="1">
    <location>
        <begin position="224"/>
        <end position="244"/>
    </location>
</feature>
<dbReference type="EMBL" id="JAPTSV010000014">
    <property type="protein sequence ID" value="KAJ1520678.1"/>
    <property type="molecule type" value="Genomic_DNA"/>
</dbReference>
<accession>A0AAV7X446</accession>
<dbReference type="AlphaFoldDB" id="A0AAV7X446"/>